<name>A0ABW3CRA3_9ACTN</name>
<feature type="non-terminal residue" evidence="1">
    <location>
        <position position="1"/>
    </location>
</feature>
<dbReference type="EMBL" id="JBHTIR010004155">
    <property type="protein sequence ID" value="MFD0856524.1"/>
    <property type="molecule type" value="Genomic_DNA"/>
</dbReference>
<proteinExistence type="predicted"/>
<dbReference type="SUPFAM" id="SSF103642">
    <property type="entry name" value="Sec-C motif"/>
    <property type="match status" value="1"/>
</dbReference>
<evidence type="ECO:0000313" key="2">
    <source>
        <dbReference type="Proteomes" id="UP001597083"/>
    </source>
</evidence>
<gene>
    <name evidence="1" type="ORF">ACFQ07_30075</name>
</gene>
<reference evidence="2" key="1">
    <citation type="journal article" date="2019" name="Int. J. Syst. Evol. Microbiol.">
        <title>The Global Catalogue of Microorganisms (GCM) 10K type strain sequencing project: providing services to taxonomists for standard genome sequencing and annotation.</title>
        <authorList>
            <consortium name="The Broad Institute Genomics Platform"/>
            <consortium name="The Broad Institute Genome Sequencing Center for Infectious Disease"/>
            <person name="Wu L."/>
            <person name="Ma J."/>
        </authorList>
    </citation>
    <scope>NUCLEOTIDE SEQUENCE [LARGE SCALE GENOMIC DNA]</scope>
    <source>
        <strain evidence="2">JCM 31696</strain>
    </source>
</reference>
<dbReference type="Proteomes" id="UP001597083">
    <property type="component" value="Unassembled WGS sequence"/>
</dbReference>
<comment type="caution">
    <text evidence="1">The sequence shown here is derived from an EMBL/GenBank/DDBJ whole genome shotgun (WGS) entry which is preliminary data.</text>
</comment>
<organism evidence="1 2">
    <name type="scientific">Actinomadura adrarensis</name>
    <dbReference type="NCBI Taxonomy" id="1819600"/>
    <lineage>
        <taxon>Bacteria</taxon>
        <taxon>Bacillati</taxon>
        <taxon>Actinomycetota</taxon>
        <taxon>Actinomycetes</taxon>
        <taxon>Streptosporangiales</taxon>
        <taxon>Thermomonosporaceae</taxon>
        <taxon>Actinomadura</taxon>
    </lineage>
</organism>
<dbReference type="Pfam" id="PF02810">
    <property type="entry name" value="SEC-C"/>
    <property type="match status" value="1"/>
</dbReference>
<dbReference type="Gene3D" id="3.10.450.50">
    <property type="match status" value="1"/>
</dbReference>
<accession>A0ABW3CRA3</accession>
<keyword evidence="2" id="KW-1185">Reference proteome</keyword>
<dbReference type="InterPro" id="IPR004027">
    <property type="entry name" value="SEC_C_motif"/>
</dbReference>
<sequence>DPADQHVRADHLQDRVREGAPTLTWPPERNAPCWCDSGRKYKKCCGAPSNR</sequence>
<protein>
    <submittedName>
        <fullName evidence="1">SEC-C metal-binding domain-containing protein</fullName>
    </submittedName>
</protein>
<evidence type="ECO:0000313" key="1">
    <source>
        <dbReference type="EMBL" id="MFD0856524.1"/>
    </source>
</evidence>